<evidence type="ECO:0000256" key="5">
    <source>
        <dbReference type="ARBA" id="ARBA00023002"/>
    </source>
</evidence>
<evidence type="ECO:0000256" key="4">
    <source>
        <dbReference type="ARBA" id="ARBA00022643"/>
    </source>
</evidence>
<evidence type="ECO:0000256" key="3">
    <source>
        <dbReference type="ARBA" id="ARBA00022630"/>
    </source>
</evidence>
<dbReference type="PATRIC" id="fig|742734.4.peg.746"/>
<dbReference type="OrthoDB" id="9778912at2"/>
<dbReference type="PANTHER" id="PTHR32332">
    <property type="entry name" value="2-NITROPROPANE DIOXYGENASE"/>
    <property type="match status" value="1"/>
</dbReference>
<dbReference type="GeneID" id="93165447"/>
<dbReference type="AlphaFoldDB" id="A0A0J9B6Q4"/>
<dbReference type="CDD" id="cd04730">
    <property type="entry name" value="NPD_like"/>
    <property type="match status" value="1"/>
</dbReference>
<gene>
    <name evidence="6" type="ORF">HMPREF9470_00700</name>
</gene>
<dbReference type="Gene3D" id="3.20.20.70">
    <property type="entry name" value="Aldolase class I"/>
    <property type="match status" value="1"/>
</dbReference>
<proteinExistence type="predicted"/>
<dbReference type="Pfam" id="PF03060">
    <property type="entry name" value="NMO"/>
    <property type="match status" value="2"/>
</dbReference>
<dbReference type="InterPro" id="IPR013785">
    <property type="entry name" value="Aldolase_TIM"/>
</dbReference>
<dbReference type="PANTHER" id="PTHR32332:SF20">
    <property type="entry name" value="2-NITROPROPANE DIOXYGENASE-LIKE PROTEIN"/>
    <property type="match status" value="1"/>
</dbReference>
<protein>
    <recommendedName>
        <fullName evidence="2">Probable nitronate monooxygenase</fullName>
    </recommendedName>
</protein>
<evidence type="ECO:0000256" key="2">
    <source>
        <dbReference type="ARBA" id="ARBA00013457"/>
    </source>
</evidence>
<dbReference type="EMBL" id="ADLK01000078">
    <property type="protein sequence ID" value="KMW08803.1"/>
    <property type="molecule type" value="Genomic_DNA"/>
</dbReference>
<keyword evidence="5" id="KW-0560">Oxidoreductase</keyword>
<evidence type="ECO:0000256" key="1">
    <source>
        <dbReference type="ARBA" id="ARBA00003535"/>
    </source>
</evidence>
<evidence type="ECO:0000313" key="6">
    <source>
        <dbReference type="EMBL" id="KMW08803.1"/>
    </source>
</evidence>
<dbReference type="Proteomes" id="UP000037392">
    <property type="component" value="Unassembled WGS sequence"/>
</dbReference>
<dbReference type="GO" id="GO:0018580">
    <property type="term" value="F:nitronate monooxygenase activity"/>
    <property type="evidence" value="ECO:0007669"/>
    <property type="project" value="InterPro"/>
</dbReference>
<keyword evidence="3" id="KW-0285">Flavoprotein</keyword>
<accession>A0A0J9B6Q4</accession>
<name>A0A0J9B6Q4_9FIRM</name>
<evidence type="ECO:0000313" key="7">
    <source>
        <dbReference type="Proteomes" id="UP000037392"/>
    </source>
</evidence>
<keyword evidence="4" id="KW-0288">FMN</keyword>
<sequence length="326" mass="34998">MKTRMTEILGIKYPIMQGGMQHLGVPELASAVSEAGGLGTINVTIYPDPKDLRRAIRKVKEMTGRPFAVNISLIPSLRPGKELFDQVNVILEEGVPAVETAGASPQELADILNVHKDQVKWIHKAACVKHAKKAESMGADLITMAGFEVAGHPHTDGVGTMVLANRTAREVKVPVLAAGGIADGRGLLAALSLGCEGIVMGTRFVASKECLIHQNQKEWIVNSDENRTVLCQKSIRNMVRVADNEAARKCLELESRGASLEELMPVISGKRGKAAYESGDVDEGMFAVGPSCGLIHEVKTCGEILDSIMEEAGQCLDRLNAIQGNR</sequence>
<comment type="function">
    <text evidence="1">Nitronate monooxygenase that uses molecular oxygen to catalyze the oxidative denitrification of alkyl nitronates. Acts on propionate 3-nitronate (P3N), the presumed physiological substrate. Probably functions in the detoxification of P3N, a metabolic poison produced by plants and fungi as a defense mechanism.</text>
</comment>
<organism evidence="6 7">
    <name type="scientific">[Clostridium] citroniae WAL-19142</name>
    <dbReference type="NCBI Taxonomy" id="742734"/>
    <lineage>
        <taxon>Bacteria</taxon>
        <taxon>Bacillati</taxon>
        <taxon>Bacillota</taxon>
        <taxon>Clostridia</taxon>
        <taxon>Lachnospirales</taxon>
        <taxon>Lachnospiraceae</taxon>
        <taxon>Enterocloster</taxon>
    </lineage>
</organism>
<dbReference type="SUPFAM" id="SSF51412">
    <property type="entry name" value="Inosine monophosphate dehydrogenase (IMPDH)"/>
    <property type="match status" value="1"/>
</dbReference>
<reference evidence="6 7" key="1">
    <citation type="submission" date="2011-04" db="EMBL/GenBank/DDBJ databases">
        <title>The Genome Sequence of Clostridium citroniae WAL-19142.</title>
        <authorList>
            <consortium name="The Broad Institute Genome Sequencing Platform"/>
            <person name="Earl A."/>
            <person name="Ward D."/>
            <person name="Feldgarden M."/>
            <person name="Gevers D."/>
            <person name="Warren Y.A."/>
            <person name="Tyrrell K.L."/>
            <person name="Citron D.M."/>
            <person name="Goldstein E.J."/>
            <person name="Daigneault M."/>
            <person name="Allen-Vercoe E."/>
            <person name="Young S.K."/>
            <person name="Zeng Q."/>
            <person name="Gargeya S."/>
            <person name="Fitzgerald M."/>
            <person name="Haas B."/>
            <person name="Abouelleil A."/>
            <person name="Alvarado L."/>
            <person name="Arachchi H.M."/>
            <person name="Berlin A."/>
            <person name="Brown A."/>
            <person name="Chapman S.B."/>
            <person name="Chen Z."/>
            <person name="Dunbar C."/>
            <person name="Freedman E."/>
            <person name="Gearin G."/>
            <person name="Gellesch M."/>
            <person name="Goldberg J."/>
            <person name="Griggs A."/>
            <person name="Gujja S."/>
            <person name="Heilman E.R."/>
            <person name="Heiman D."/>
            <person name="Howarth C."/>
            <person name="Larson L."/>
            <person name="Lui A."/>
            <person name="MacDonald P.J."/>
            <person name="Mehta T."/>
            <person name="Montmayeur A."/>
            <person name="Murphy C."/>
            <person name="Neiman D."/>
            <person name="Pearson M."/>
            <person name="Priest M."/>
            <person name="Roberts A."/>
            <person name="Saif S."/>
            <person name="Shea T."/>
            <person name="Shenoy N."/>
            <person name="Sisk P."/>
            <person name="Stolte C."/>
            <person name="Sykes S."/>
            <person name="White J."/>
            <person name="Yandava C."/>
            <person name="Wortman J."/>
            <person name="Nusbaum C."/>
            <person name="Birren B."/>
        </authorList>
    </citation>
    <scope>NUCLEOTIDE SEQUENCE [LARGE SCALE GENOMIC DNA]</scope>
    <source>
        <strain evidence="6 7">WAL-19142</strain>
    </source>
</reference>
<comment type="caution">
    <text evidence="6">The sequence shown here is derived from an EMBL/GenBank/DDBJ whole genome shotgun (WGS) entry which is preliminary data.</text>
</comment>
<dbReference type="RefSeq" id="WP_048929177.1">
    <property type="nucleotide sequence ID" value="NZ_KQ235875.1"/>
</dbReference>
<dbReference type="InterPro" id="IPR004136">
    <property type="entry name" value="NMO"/>
</dbReference>